<dbReference type="EMBL" id="CVQI01005669">
    <property type="protein sequence ID" value="CRK15192.1"/>
    <property type="molecule type" value="Genomic_DNA"/>
</dbReference>
<organism evidence="2 4">
    <name type="scientific">Verticillium longisporum</name>
    <name type="common">Verticillium dahliae var. longisporum</name>
    <dbReference type="NCBI Taxonomy" id="100787"/>
    <lineage>
        <taxon>Eukaryota</taxon>
        <taxon>Fungi</taxon>
        <taxon>Dikarya</taxon>
        <taxon>Ascomycota</taxon>
        <taxon>Pezizomycotina</taxon>
        <taxon>Sordariomycetes</taxon>
        <taxon>Hypocreomycetidae</taxon>
        <taxon>Glomerellales</taxon>
        <taxon>Plectosphaerellaceae</taxon>
        <taxon>Verticillium</taxon>
    </lineage>
</organism>
<dbReference type="Proteomes" id="UP000044602">
    <property type="component" value="Unassembled WGS sequence"/>
</dbReference>
<dbReference type="AlphaFoldDB" id="A0A0G4KZJ2"/>
<gene>
    <name evidence="1" type="ORF">BN1708_000189</name>
    <name evidence="2" type="ORF">BN1723_010568</name>
</gene>
<accession>A0A0G4KZJ2</accession>
<dbReference type="EMBL" id="CVQH01000001">
    <property type="protein sequence ID" value="CRJ80213.1"/>
    <property type="molecule type" value="Genomic_DNA"/>
</dbReference>
<evidence type="ECO:0000313" key="4">
    <source>
        <dbReference type="Proteomes" id="UP000045706"/>
    </source>
</evidence>
<dbReference type="Proteomes" id="UP000045706">
    <property type="component" value="Unassembled WGS sequence"/>
</dbReference>
<sequence length="138" mass="15357">MSWPDWRGVPPRLPEVSSRNIARGCGILTIDFPEKKASAHAMTLGASSEDDAGGQWGRDKQHQLVIMSHATGFYAGTAQLRQLPFVKGVVRTDRELAWRLWSQPTMACLDPSQREAIKRYQIGPRLTAPAMARVRSIS</sequence>
<evidence type="ECO:0000313" key="2">
    <source>
        <dbReference type="EMBL" id="CRK15192.1"/>
    </source>
</evidence>
<evidence type="ECO:0000313" key="3">
    <source>
        <dbReference type="Proteomes" id="UP000044602"/>
    </source>
</evidence>
<reference evidence="3 4" key="1">
    <citation type="submission" date="2015-05" db="EMBL/GenBank/DDBJ databases">
        <authorList>
            <person name="Fogelqvist Johan"/>
        </authorList>
    </citation>
    <scope>NUCLEOTIDE SEQUENCE [LARGE SCALE GENOMIC DNA]</scope>
    <source>
        <strain evidence="1">VL1</strain>
        <strain evidence="2">VL2</strain>
    </source>
</reference>
<name>A0A0G4KZJ2_VERLO</name>
<protein>
    <submittedName>
        <fullName evidence="2">Uncharacterized protein</fullName>
    </submittedName>
</protein>
<keyword evidence="3" id="KW-1185">Reference proteome</keyword>
<proteinExistence type="predicted"/>
<evidence type="ECO:0000313" key="1">
    <source>
        <dbReference type="EMBL" id="CRJ80213.1"/>
    </source>
</evidence>